<dbReference type="OrthoDB" id="3823775at2"/>
<feature type="transmembrane region" description="Helical" evidence="1">
    <location>
        <begin position="20"/>
        <end position="39"/>
    </location>
</feature>
<evidence type="ECO:0000256" key="1">
    <source>
        <dbReference type="SAM" id="Phobius"/>
    </source>
</evidence>
<dbReference type="AlphaFoldDB" id="A0A4V6Q1V0"/>
<keyword evidence="1" id="KW-1133">Transmembrane helix</keyword>
<keyword evidence="1" id="KW-0472">Membrane</keyword>
<sequence>MSAVAPSDDRRLRGDRGQAFVVALVVMFTFTGAAAIWLARDVNQRVSDRSALQSVAFQAARSGAQQIDVGGLRGGTGEALVIDEGAAREAASETAELLASQYGLEARIIAQGYDNGRADTWAVTLALNADPGDNTDGSLSVTGVAHAEVGG</sequence>
<protein>
    <recommendedName>
        <fullName evidence="4">Flp pilus-assembly TadE/G-like protein</fullName>
    </recommendedName>
</protein>
<comment type="caution">
    <text evidence="2">The sequence shown here is derived from an EMBL/GenBank/DDBJ whole genome shotgun (WGS) entry which is preliminary data.</text>
</comment>
<keyword evidence="3" id="KW-1185">Reference proteome</keyword>
<proteinExistence type="predicted"/>
<keyword evidence="1" id="KW-0812">Transmembrane</keyword>
<accession>A0A4V6Q1V0</accession>
<gene>
    <name evidence="2" type="ORF">BDK89_0253</name>
</gene>
<evidence type="ECO:0000313" key="2">
    <source>
        <dbReference type="EMBL" id="TDT14698.1"/>
    </source>
</evidence>
<evidence type="ECO:0000313" key="3">
    <source>
        <dbReference type="Proteomes" id="UP000294558"/>
    </source>
</evidence>
<dbReference type="Proteomes" id="UP000294558">
    <property type="component" value="Unassembled WGS sequence"/>
</dbReference>
<organism evidence="2 3">
    <name type="scientific">Ilumatobacter fluminis</name>
    <dbReference type="NCBI Taxonomy" id="467091"/>
    <lineage>
        <taxon>Bacteria</taxon>
        <taxon>Bacillati</taxon>
        <taxon>Actinomycetota</taxon>
        <taxon>Acidimicrobiia</taxon>
        <taxon>Acidimicrobiales</taxon>
        <taxon>Ilumatobacteraceae</taxon>
        <taxon>Ilumatobacter</taxon>
    </lineage>
</organism>
<dbReference type="EMBL" id="SOAU01000001">
    <property type="protein sequence ID" value="TDT14698.1"/>
    <property type="molecule type" value="Genomic_DNA"/>
</dbReference>
<reference evidence="2 3" key="1">
    <citation type="submission" date="2019-03" db="EMBL/GenBank/DDBJ databases">
        <title>Sequencing the genomes of 1000 actinobacteria strains.</title>
        <authorList>
            <person name="Klenk H.-P."/>
        </authorList>
    </citation>
    <scope>NUCLEOTIDE SEQUENCE [LARGE SCALE GENOMIC DNA]</scope>
    <source>
        <strain evidence="2 3">DSM 18936</strain>
    </source>
</reference>
<evidence type="ECO:0008006" key="4">
    <source>
        <dbReference type="Google" id="ProtNLM"/>
    </source>
</evidence>
<dbReference type="RefSeq" id="WP_133867224.1">
    <property type="nucleotide sequence ID" value="NZ_JAVJPS010000013.1"/>
</dbReference>
<name>A0A4V6Q1V0_9ACTN</name>